<evidence type="ECO:0000256" key="6">
    <source>
        <dbReference type="ARBA" id="ARBA00022967"/>
    </source>
</evidence>
<dbReference type="Pfam" id="PF00329">
    <property type="entry name" value="Complex1_30kDa"/>
    <property type="match status" value="1"/>
</dbReference>
<comment type="caution">
    <text evidence="12">The sequence shown here is derived from an EMBL/GenBank/DDBJ whole genome shotgun (WGS) entry which is preliminary data.</text>
</comment>
<protein>
    <recommendedName>
        <fullName evidence="10">NADH-quinone oxidoreductase subunit C</fullName>
        <ecNumber evidence="10">7.1.1.-</ecNumber>
    </recommendedName>
    <alternativeName>
        <fullName evidence="10">NADH dehydrogenase I subunit C</fullName>
    </alternativeName>
    <alternativeName>
        <fullName evidence="10">NDH-1 subunit C</fullName>
    </alternativeName>
</protein>
<sequence>MTQALTEFGSTVATALDQNCLKVEVIRDELILWVPRTAIVPALTFLRDDPRCLFKVLVDLCGVDYPERPERFEVVYNLLSLKHNRRIRVKVSADEATPVPSVVGVYSTAGWFEREAWDMYGIFFADNPDLRRILTDYGFEGHPLRKDFPLTGFVEVRYDEDQKRVVYEPVKLKQEFRSFDFLSPWEGMNHLLPGDEKFRPAPEADAGSKS</sequence>
<keyword evidence="7 10" id="KW-0520">NAD</keyword>
<evidence type="ECO:0000256" key="4">
    <source>
        <dbReference type="ARBA" id="ARBA00022519"/>
    </source>
</evidence>
<proteinExistence type="inferred from homology"/>
<name>A0A8J3E7H2_9PROT</name>
<keyword evidence="3 10" id="KW-1003">Cell membrane</keyword>
<dbReference type="EC" id="7.1.1.-" evidence="10"/>
<evidence type="ECO:0000313" key="13">
    <source>
        <dbReference type="Proteomes" id="UP000646365"/>
    </source>
</evidence>
<dbReference type="GO" id="GO:0048038">
    <property type="term" value="F:quinone binding"/>
    <property type="evidence" value="ECO:0007669"/>
    <property type="project" value="UniProtKB-KW"/>
</dbReference>
<evidence type="ECO:0000256" key="1">
    <source>
        <dbReference type="ARBA" id="ARBA00007569"/>
    </source>
</evidence>
<evidence type="ECO:0000256" key="5">
    <source>
        <dbReference type="ARBA" id="ARBA00022719"/>
    </source>
</evidence>
<dbReference type="FunFam" id="3.30.460.80:FF:000002">
    <property type="entry name" value="NADH dehydrogenase iron-sulfur protein 3, mitochondrial"/>
    <property type="match status" value="1"/>
</dbReference>
<comment type="catalytic activity">
    <reaction evidence="10">
        <text>a quinone + NADH + 5 H(+)(in) = a quinol + NAD(+) + 4 H(+)(out)</text>
        <dbReference type="Rhea" id="RHEA:57888"/>
        <dbReference type="ChEBI" id="CHEBI:15378"/>
        <dbReference type="ChEBI" id="CHEBI:24646"/>
        <dbReference type="ChEBI" id="CHEBI:57540"/>
        <dbReference type="ChEBI" id="CHEBI:57945"/>
        <dbReference type="ChEBI" id="CHEBI:132124"/>
    </reaction>
</comment>
<comment type="function">
    <text evidence="10">NDH-1 shuttles electrons from NADH, via FMN and iron-sulfur (Fe-S) centers, to quinones in the respiratory chain. The immediate electron acceptor for the enzyme in this species is believed to be ubiquinone. Couples the redox reaction to proton translocation (for every two electrons transferred, four hydrogen ions are translocated across the cytoplasmic membrane), and thus conserves the redox energy in a proton gradient.</text>
</comment>
<comment type="similarity">
    <text evidence="1 10">Belongs to the complex I 30 kDa subunit family.</text>
</comment>
<dbReference type="GO" id="GO:0008137">
    <property type="term" value="F:NADH dehydrogenase (ubiquinone) activity"/>
    <property type="evidence" value="ECO:0007669"/>
    <property type="project" value="UniProtKB-EC"/>
</dbReference>
<dbReference type="HAMAP" id="MF_01357">
    <property type="entry name" value="NDH1_NuoC"/>
    <property type="match status" value="1"/>
</dbReference>
<keyword evidence="8 10" id="KW-0830">Ubiquinone</keyword>
<dbReference type="EMBL" id="BMJQ01000017">
    <property type="protein sequence ID" value="GGF40666.1"/>
    <property type="molecule type" value="Genomic_DNA"/>
</dbReference>
<feature type="domain" description="NADH:ubiquinone oxidoreductase 30kDa subunit" evidence="11">
    <location>
        <begin position="32"/>
        <end position="153"/>
    </location>
</feature>
<organism evidence="12 13">
    <name type="scientific">Aliidongia dinghuensis</name>
    <dbReference type="NCBI Taxonomy" id="1867774"/>
    <lineage>
        <taxon>Bacteria</taxon>
        <taxon>Pseudomonadati</taxon>
        <taxon>Pseudomonadota</taxon>
        <taxon>Alphaproteobacteria</taxon>
        <taxon>Rhodospirillales</taxon>
        <taxon>Dongiaceae</taxon>
        <taxon>Aliidongia</taxon>
    </lineage>
</organism>
<keyword evidence="10" id="KW-0472">Membrane</keyword>
<keyword evidence="4" id="KW-0997">Cell inner membrane</keyword>
<dbReference type="RefSeq" id="WP_189051271.1">
    <property type="nucleotide sequence ID" value="NZ_BMJQ01000017.1"/>
</dbReference>
<comment type="subunit">
    <text evidence="10">NDH-1 is composed of 14 different subunits. Subunits NuoB, C, D, E, F, and G constitute the peripheral sector of the complex.</text>
</comment>
<evidence type="ECO:0000256" key="8">
    <source>
        <dbReference type="ARBA" id="ARBA00023075"/>
    </source>
</evidence>
<evidence type="ECO:0000259" key="11">
    <source>
        <dbReference type="Pfam" id="PF00329"/>
    </source>
</evidence>
<dbReference type="InterPro" id="IPR010218">
    <property type="entry name" value="NADH_DH_suC"/>
</dbReference>
<keyword evidence="13" id="KW-1185">Reference proteome</keyword>
<dbReference type="AlphaFoldDB" id="A0A8J3E7H2"/>
<comment type="catalytic activity">
    <reaction evidence="9">
        <text>a ubiquinone + NADH + 5 H(+)(in) = a ubiquinol + NAD(+) + 4 H(+)(out)</text>
        <dbReference type="Rhea" id="RHEA:29091"/>
        <dbReference type="Rhea" id="RHEA-COMP:9565"/>
        <dbReference type="Rhea" id="RHEA-COMP:9566"/>
        <dbReference type="ChEBI" id="CHEBI:15378"/>
        <dbReference type="ChEBI" id="CHEBI:16389"/>
        <dbReference type="ChEBI" id="CHEBI:17976"/>
        <dbReference type="ChEBI" id="CHEBI:57540"/>
        <dbReference type="ChEBI" id="CHEBI:57945"/>
        <dbReference type="EC" id="7.1.1.2"/>
    </reaction>
</comment>
<dbReference type="NCBIfam" id="TIGR01961">
    <property type="entry name" value="NuoC_fam"/>
    <property type="match status" value="1"/>
</dbReference>
<evidence type="ECO:0000256" key="3">
    <source>
        <dbReference type="ARBA" id="ARBA00022475"/>
    </source>
</evidence>
<evidence type="ECO:0000313" key="12">
    <source>
        <dbReference type="EMBL" id="GGF40666.1"/>
    </source>
</evidence>
<evidence type="ECO:0000256" key="10">
    <source>
        <dbReference type="HAMAP-Rule" id="MF_01357"/>
    </source>
</evidence>
<dbReference type="GO" id="GO:0050136">
    <property type="term" value="F:NADH dehydrogenase (quinone) (non-electrogenic) activity"/>
    <property type="evidence" value="ECO:0007669"/>
    <property type="project" value="UniProtKB-UniRule"/>
</dbReference>
<reference evidence="12" key="1">
    <citation type="journal article" date="2014" name="Int. J. Syst. Evol. Microbiol.">
        <title>Complete genome sequence of Corynebacterium casei LMG S-19264T (=DSM 44701T), isolated from a smear-ripened cheese.</title>
        <authorList>
            <consortium name="US DOE Joint Genome Institute (JGI-PGF)"/>
            <person name="Walter F."/>
            <person name="Albersmeier A."/>
            <person name="Kalinowski J."/>
            <person name="Ruckert C."/>
        </authorList>
    </citation>
    <scope>NUCLEOTIDE SEQUENCE</scope>
    <source>
        <strain evidence="12">CGMCC 1.15725</strain>
    </source>
</reference>
<dbReference type="InterPro" id="IPR037232">
    <property type="entry name" value="NADH_quin_OxRdtase_su_C/D-like"/>
</dbReference>
<dbReference type="Proteomes" id="UP000646365">
    <property type="component" value="Unassembled WGS sequence"/>
</dbReference>
<gene>
    <name evidence="10 12" type="primary">nuoC</name>
    <name evidence="12" type="ORF">GCM10011611_53860</name>
</gene>
<dbReference type="Gene3D" id="3.30.460.80">
    <property type="entry name" value="NADH:ubiquinone oxidoreductase, 30kDa subunit"/>
    <property type="match status" value="1"/>
</dbReference>
<dbReference type="SUPFAM" id="SSF143243">
    <property type="entry name" value="Nqo5-like"/>
    <property type="match status" value="1"/>
</dbReference>
<dbReference type="GO" id="GO:0005886">
    <property type="term" value="C:plasma membrane"/>
    <property type="evidence" value="ECO:0007669"/>
    <property type="project" value="UniProtKB-SubCell"/>
</dbReference>
<keyword evidence="6 10" id="KW-1278">Translocase</keyword>
<comment type="subcellular location">
    <subcellularLocation>
        <location evidence="10">Cell membrane</location>
        <topology evidence="10">Peripheral membrane protein</topology>
        <orientation evidence="10">Cytoplasmic side</orientation>
    </subcellularLocation>
</comment>
<dbReference type="NCBIfam" id="NF004733">
    <property type="entry name" value="PRK06074.1-5"/>
    <property type="match status" value="1"/>
</dbReference>
<evidence type="ECO:0000256" key="7">
    <source>
        <dbReference type="ARBA" id="ARBA00023027"/>
    </source>
</evidence>
<evidence type="ECO:0000256" key="9">
    <source>
        <dbReference type="ARBA" id="ARBA00049551"/>
    </source>
</evidence>
<dbReference type="PANTHER" id="PTHR10884:SF14">
    <property type="entry name" value="NADH DEHYDROGENASE [UBIQUINONE] IRON-SULFUR PROTEIN 3, MITOCHONDRIAL"/>
    <property type="match status" value="1"/>
</dbReference>
<dbReference type="PANTHER" id="PTHR10884">
    <property type="entry name" value="NADH DEHYDROGENASE UBIQUINONE IRON-SULFUR PROTEIN 3"/>
    <property type="match status" value="1"/>
</dbReference>
<keyword evidence="2 10" id="KW-0813">Transport</keyword>
<keyword evidence="5 10" id="KW-0874">Quinone</keyword>
<evidence type="ECO:0000256" key="2">
    <source>
        <dbReference type="ARBA" id="ARBA00022448"/>
    </source>
</evidence>
<reference evidence="12" key="2">
    <citation type="submission" date="2020-09" db="EMBL/GenBank/DDBJ databases">
        <authorList>
            <person name="Sun Q."/>
            <person name="Zhou Y."/>
        </authorList>
    </citation>
    <scope>NUCLEOTIDE SEQUENCE</scope>
    <source>
        <strain evidence="12">CGMCC 1.15725</strain>
    </source>
</reference>
<accession>A0A8J3E7H2</accession>
<dbReference type="InterPro" id="IPR001268">
    <property type="entry name" value="NADH_UbQ_OxRdtase_30kDa_su"/>
</dbReference>